<keyword evidence="2 6" id="KW-0863">Zinc-finger</keyword>
<dbReference type="GO" id="GO:0043565">
    <property type="term" value="F:sequence-specific DNA binding"/>
    <property type="evidence" value="ECO:0007669"/>
    <property type="project" value="InterPro"/>
</dbReference>
<evidence type="ECO:0000256" key="6">
    <source>
        <dbReference type="PROSITE-ProRule" id="PRU00094"/>
    </source>
</evidence>
<feature type="compositionally biased region" description="Low complexity" evidence="7">
    <location>
        <begin position="107"/>
        <end position="123"/>
    </location>
</feature>
<dbReference type="PROSITE" id="PS50114">
    <property type="entry name" value="GATA_ZN_FINGER_2"/>
    <property type="match status" value="1"/>
</dbReference>
<feature type="compositionally biased region" description="Pro residues" evidence="7">
    <location>
        <begin position="162"/>
        <end position="171"/>
    </location>
</feature>
<evidence type="ECO:0000259" key="8">
    <source>
        <dbReference type="PROSITE" id="PS50114"/>
    </source>
</evidence>
<dbReference type="AlphaFoldDB" id="J4IAA7"/>
<dbReference type="InParanoid" id="J4IAA7"/>
<evidence type="ECO:0000256" key="4">
    <source>
        <dbReference type="ARBA" id="ARBA00023015"/>
    </source>
</evidence>
<dbReference type="HOGENOM" id="CLU_061218_0_0_1"/>
<evidence type="ECO:0000256" key="5">
    <source>
        <dbReference type="ARBA" id="ARBA00023163"/>
    </source>
</evidence>
<dbReference type="SMART" id="SM00401">
    <property type="entry name" value="ZnF_GATA"/>
    <property type="match status" value="1"/>
</dbReference>
<feature type="compositionally biased region" description="Basic and acidic residues" evidence="7">
    <location>
        <begin position="446"/>
        <end position="459"/>
    </location>
</feature>
<dbReference type="EMBL" id="HE797086">
    <property type="protein sequence ID" value="CCM02581.1"/>
    <property type="molecule type" value="Genomic_DNA"/>
</dbReference>
<evidence type="ECO:0000256" key="3">
    <source>
        <dbReference type="ARBA" id="ARBA00022833"/>
    </source>
</evidence>
<dbReference type="Pfam" id="PF00320">
    <property type="entry name" value="GATA"/>
    <property type="match status" value="1"/>
</dbReference>
<feature type="region of interest" description="Disordered" evidence="7">
    <location>
        <begin position="19"/>
        <end position="73"/>
    </location>
</feature>
<feature type="compositionally biased region" description="Polar residues" evidence="7">
    <location>
        <begin position="48"/>
        <end position="70"/>
    </location>
</feature>
<keyword evidence="5" id="KW-0804">Transcription</keyword>
<dbReference type="OrthoDB" id="2162994at2759"/>
<keyword evidence="10" id="KW-1185">Reference proteome</keyword>
<feature type="region of interest" description="Disordered" evidence="7">
    <location>
        <begin position="92"/>
        <end position="241"/>
    </location>
</feature>
<protein>
    <recommendedName>
        <fullName evidence="8">GATA-type domain-containing protein</fullName>
    </recommendedName>
</protein>
<evidence type="ECO:0000313" key="9">
    <source>
        <dbReference type="EMBL" id="CCM02581.1"/>
    </source>
</evidence>
<dbReference type="Gene3D" id="3.30.50.10">
    <property type="entry name" value="Erythroid Transcription Factor GATA-1, subunit A"/>
    <property type="match status" value="1"/>
</dbReference>
<gene>
    <name evidence="9" type="ORF">FIBRA_04684</name>
</gene>
<evidence type="ECO:0000256" key="7">
    <source>
        <dbReference type="SAM" id="MobiDB-lite"/>
    </source>
</evidence>
<dbReference type="CDD" id="cd00202">
    <property type="entry name" value="ZnF_GATA"/>
    <property type="match status" value="1"/>
</dbReference>
<sequence>MPLYFSYDRPQFAGPVSTAVAQPLPRSPTPVSSYTSLDHALGTEGARDTNNAVSQPPTSQPGQPHPSQMASDGRYVYHAPPEVTGHYAYSSYSTPSYEPPQLSHTMSRPPARSASAQAHSPHVPSQPYPPAYPPQSPYGHPAYSVVPTPSWTGEGWHQYPHTFPPPHPPGQDPHYSSNGARPDISASDHRPYQPGPSRPESHRPEERPRPPEAPPQPKVRKPRESDPPSPVSPRPTSLGLDFHKLTEQYGFVLDTSQGLLNEASSTTGRATIAPESMERMSQAAAFGFQAIDSAGRRVAQAEVQRTPPERSPVESEAGTSQQPRPQQQQQQQQQPQPQQQQSQSQQPQQPDNSQPNTEGQTCLGCNATSTPEWRRGPMGPRTLCNACGLVYAKLLKKRSRDPARMRGSFPGGAKLGAQGAHALVDDAANGSDGDGGSDDEDSYGSQERRSDSGFHGGRD</sequence>
<dbReference type="SUPFAM" id="SSF57716">
    <property type="entry name" value="Glucocorticoid receptor-like (DNA-binding domain)"/>
    <property type="match status" value="1"/>
</dbReference>
<dbReference type="InterPro" id="IPR013088">
    <property type="entry name" value="Znf_NHR/GATA"/>
</dbReference>
<feature type="compositionally biased region" description="Pro residues" evidence="7">
    <location>
        <begin position="124"/>
        <end position="136"/>
    </location>
</feature>
<dbReference type="GeneID" id="24097492"/>
<feature type="compositionally biased region" description="Low complexity" evidence="7">
    <location>
        <begin position="320"/>
        <end position="355"/>
    </location>
</feature>
<feature type="domain" description="GATA-type" evidence="8">
    <location>
        <begin position="356"/>
        <end position="391"/>
    </location>
</feature>
<feature type="region of interest" description="Disordered" evidence="7">
    <location>
        <begin position="297"/>
        <end position="363"/>
    </location>
</feature>
<feature type="compositionally biased region" description="Basic and acidic residues" evidence="7">
    <location>
        <begin position="199"/>
        <end position="210"/>
    </location>
</feature>
<dbReference type="GO" id="GO:0006355">
    <property type="term" value="P:regulation of DNA-templated transcription"/>
    <property type="evidence" value="ECO:0007669"/>
    <property type="project" value="InterPro"/>
</dbReference>
<evidence type="ECO:0000313" key="10">
    <source>
        <dbReference type="Proteomes" id="UP000006352"/>
    </source>
</evidence>
<dbReference type="Proteomes" id="UP000006352">
    <property type="component" value="Unassembled WGS sequence"/>
</dbReference>
<dbReference type="RefSeq" id="XP_012181864.1">
    <property type="nucleotide sequence ID" value="XM_012326474.1"/>
</dbReference>
<keyword evidence="3" id="KW-0862">Zinc</keyword>
<name>J4IAA7_9APHY</name>
<dbReference type="GO" id="GO:0008270">
    <property type="term" value="F:zinc ion binding"/>
    <property type="evidence" value="ECO:0007669"/>
    <property type="project" value="UniProtKB-KW"/>
</dbReference>
<keyword evidence="1" id="KW-0479">Metal-binding</keyword>
<proteinExistence type="predicted"/>
<dbReference type="PANTHER" id="PTHR47172:SF24">
    <property type="entry name" value="GATA ZINC FINGER DOMAIN-CONTAINING PROTEIN 14-RELATED"/>
    <property type="match status" value="1"/>
</dbReference>
<feature type="region of interest" description="Disordered" evidence="7">
    <location>
        <begin position="398"/>
        <end position="459"/>
    </location>
</feature>
<reference evidence="9 10" key="1">
    <citation type="journal article" date="2012" name="Appl. Environ. Microbiol.">
        <title>Short-read sequencing for genomic analysis of the brown rot fungus Fibroporia radiculosa.</title>
        <authorList>
            <person name="Tang J.D."/>
            <person name="Perkins A.D."/>
            <person name="Sonstegard T.S."/>
            <person name="Schroeder S.G."/>
            <person name="Burgess S.C."/>
            <person name="Diehl S.V."/>
        </authorList>
    </citation>
    <scope>NUCLEOTIDE SEQUENCE [LARGE SCALE GENOMIC DNA]</scope>
    <source>
        <strain evidence="9 10">TFFH 294</strain>
    </source>
</reference>
<evidence type="ECO:0000256" key="1">
    <source>
        <dbReference type="ARBA" id="ARBA00022723"/>
    </source>
</evidence>
<accession>J4IAA7</accession>
<dbReference type="InterPro" id="IPR000679">
    <property type="entry name" value="Znf_GATA"/>
</dbReference>
<evidence type="ECO:0000256" key="2">
    <source>
        <dbReference type="ARBA" id="ARBA00022771"/>
    </source>
</evidence>
<keyword evidence="4" id="KW-0805">Transcription regulation</keyword>
<dbReference type="STRING" id="599839.J4IAA7"/>
<dbReference type="PANTHER" id="PTHR47172">
    <property type="entry name" value="OS01G0976800 PROTEIN"/>
    <property type="match status" value="1"/>
</dbReference>
<organism evidence="9 10">
    <name type="scientific">Fibroporia radiculosa</name>
    <dbReference type="NCBI Taxonomy" id="599839"/>
    <lineage>
        <taxon>Eukaryota</taxon>
        <taxon>Fungi</taxon>
        <taxon>Dikarya</taxon>
        <taxon>Basidiomycota</taxon>
        <taxon>Agaricomycotina</taxon>
        <taxon>Agaricomycetes</taxon>
        <taxon>Polyporales</taxon>
        <taxon>Fibroporiaceae</taxon>
        <taxon>Fibroporia</taxon>
    </lineage>
</organism>